<sequence length="681" mass="75599">MDLPAPDPVIHSPSQETTELSTEYCDPSLAEQIRHWIRTGDHVIIKDAASKKQGHNTGSFNSASDRPDDQDSCSTSSLPSSTLWLAGRDDDVLIPAAEAITRTYHAAQHTWSSFVTHGKDIPLNCVPREADDPTIMLKDVPSLPNELPISPGSLEGVAIWRREAGKEADPNSQVTSMRKSFSFLTAEPLACRFSSEADADLSTPNGLAILTLCWSYILSMRLLELQNRTPRYSKACLNSITNATYAPGPHDVVLDLRAPASPQLVRWLCAVLAPRLGWCVSGRFPKWATRVDGNISFVIVSDVQVQLAEHPPNSKQATELLVELCDLFGLGTADSEQHSNFASQAPYTAAFLAALAVPLYRTHELKPKMAVTALKRSKGGRMSCAESARIHQYVADLNYYMTLSADTYGSHSTLWSMFWQPDIPCNLVGPWLGGTHDALKLLIADRNVSALTNVFALRRPRVAMWWLGVLLLGSPAVWDDMVIWLETAEGRFGGRGLGAISCPDITFSAWIGSSNTFLDQEVTDTYQCETDLVPRADILRCRFNMLLQSEEWNTSLCWQPFGCVPKKEVEVDLWPSLEHGSTREYVHWIWWVDKKPDIQLGFRHDTGRFVEVCDNLDVIEPQGSPSCNVEAPKRPSIVAVGKMLSLLMHDVNGGVAECTAALPGFEKHKWNKYWNILPSQW</sequence>
<feature type="compositionally biased region" description="Polar residues" evidence="1">
    <location>
        <begin position="55"/>
        <end position="64"/>
    </location>
</feature>
<name>A0AAE0HT91_9PEZI</name>
<evidence type="ECO:0000313" key="2">
    <source>
        <dbReference type="EMBL" id="KAK3312495.1"/>
    </source>
</evidence>
<protein>
    <submittedName>
        <fullName evidence="2">Uncharacterized protein</fullName>
    </submittedName>
</protein>
<keyword evidence="3" id="KW-1185">Reference proteome</keyword>
<feature type="region of interest" description="Disordered" evidence="1">
    <location>
        <begin position="1"/>
        <end position="20"/>
    </location>
</feature>
<reference evidence="2" key="2">
    <citation type="submission" date="2023-06" db="EMBL/GenBank/DDBJ databases">
        <authorList>
            <consortium name="Lawrence Berkeley National Laboratory"/>
            <person name="Haridas S."/>
            <person name="Hensen N."/>
            <person name="Bonometti L."/>
            <person name="Westerberg I."/>
            <person name="Brannstrom I.O."/>
            <person name="Guillou S."/>
            <person name="Cros-Aarteil S."/>
            <person name="Calhoun S."/>
            <person name="Kuo A."/>
            <person name="Mondo S."/>
            <person name="Pangilinan J."/>
            <person name="Riley R."/>
            <person name="Labutti K."/>
            <person name="Andreopoulos B."/>
            <person name="Lipzen A."/>
            <person name="Chen C."/>
            <person name="Yanf M."/>
            <person name="Daum C."/>
            <person name="Ng V."/>
            <person name="Clum A."/>
            <person name="Steindorff A."/>
            <person name="Ohm R."/>
            <person name="Martin F."/>
            <person name="Silar P."/>
            <person name="Natvig D."/>
            <person name="Lalanne C."/>
            <person name="Gautier V."/>
            <person name="Ament-Velasquez S.L."/>
            <person name="Kruys A."/>
            <person name="Hutchinson M.I."/>
            <person name="Powell A.J."/>
            <person name="Barry K."/>
            <person name="Miller A.N."/>
            <person name="Grigoriev I.V."/>
            <person name="Debuchy R."/>
            <person name="Gladieux P."/>
            <person name="Thoren M.H."/>
            <person name="Johannesson H."/>
        </authorList>
    </citation>
    <scope>NUCLEOTIDE SEQUENCE</scope>
    <source>
        <strain evidence="2">CBS 118394</strain>
    </source>
</reference>
<dbReference type="EMBL" id="JAUEDM010000009">
    <property type="protein sequence ID" value="KAK3312495.1"/>
    <property type="molecule type" value="Genomic_DNA"/>
</dbReference>
<evidence type="ECO:0000313" key="3">
    <source>
        <dbReference type="Proteomes" id="UP001283341"/>
    </source>
</evidence>
<feature type="region of interest" description="Disordered" evidence="1">
    <location>
        <begin position="48"/>
        <end position="80"/>
    </location>
</feature>
<evidence type="ECO:0000256" key="1">
    <source>
        <dbReference type="SAM" id="MobiDB-lite"/>
    </source>
</evidence>
<dbReference type="AlphaFoldDB" id="A0AAE0HT91"/>
<organism evidence="2 3">
    <name type="scientific">Apodospora peruviana</name>
    <dbReference type="NCBI Taxonomy" id="516989"/>
    <lineage>
        <taxon>Eukaryota</taxon>
        <taxon>Fungi</taxon>
        <taxon>Dikarya</taxon>
        <taxon>Ascomycota</taxon>
        <taxon>Pezizomycotina</taxon>
        <taxon>Sordariomycetes</taxon>
        <taxon>Sordariomycetidae</taxon>
        <taxon>Sordariales</taxon>
        <taxon>Lasiosphaeriaceae</taxon>
        <taxon>Apodospora</taxon>
    </lineage>
</organism>
<reference evidence="2" key="1">
    <citation type="journal article" date="2023" name="Mol. Phylogenet. Evol.">
        <title>Genome-scale phylogeny and comparative genomics of the fungal order Sordariales.</title>
        <authorList>
            <person name="Hensen N."/>
            <person name="Bonometti L."/>
            <person name="Westerberg I."/>
            <person name="Brannstrom I.O."/>
            <person name="Guillou S."/>
            <person name="Cros-Aarteil S."/>
            <person name="Calhoun S."/>
            <person name="Haridas S."/>
            <person name="Kuo A."/>
            <person name="Mondo S."/>
            <person name="Pangilinan J."/>
            <person name="Riley R."/>
            <person name="LaButti K."/>
            <person name="Andreopoulos B."/>
            <person name="Lipzen A."/>
            <person name="Chen C."/>
            <person name="Yan M."/>
            <person name="Daum C."/>
            <person name="Ng V."/>
            <person name="Clum A."/>
            <person name="Steindorff A."/>
            <person name="Ohm R.A."/>
            <person name="Martin F."/>
            <person name="Silar P."/>
            <person name="Natvig D.O."/>
            <person name="Lalanne C."/>
            <person name="Gautier V."/>
            <person name="Ament-Velasquez S.L."/>
            <person name="Kruys A."/>
            <person name="Hutchinson M.I."/>
            <person name="Powell A.J."/>
            <person name="Barry K."/>
            <person name="Miller A.N."/>
            <person name="Grigoriev I.V."/>
            <person name="Debuchy R."/>
            <person name="Gladieux P."/>
            <person name="Hiltunen Thoren M."/>
            <person name="Johannesson H."/>
        </authorList>
    </citation>
    <scope>NUCLEOTIDE SEQUENCE</scope>
    <source>
        <strain evidence="2">CBS 118394</strain>
    </source>
</reference>
<accession>A0AAE0HT91</accession>
<dbReference type="Proteomes" id="UP001283341">
    <property type="component" value="Unassembled WGS sequence"/>
</dbReference>
<proteinExistence type="predicted"/>
<comment type="caution">
    <text evidence="2">The sequence shown here is derived from an EMBL/GenBank/DDBJ whole genome shotgun (WGS) entry which is preliminary data.</text>
</comment>
<gene>
    <name evidence="2" type="ORF">B0H66DRAFT_570749</name>
</gene>